<dbReference type="EMBL" id="PUHZ01000013">
    <property type="protein sequence ID" value="PQO45770.1"/>
    <property type="molecule type" value="Genomic_DNA"/>
</dbReference>
<proteinExistence type="predicted"/>
<gene>
    <name evidence="1" type="ORF">C5Y93_12650</name>
</gene>
<organism evidence="1 2">
    <name type="scientific">Blastopirellula marina</name>
    <dbReference type="NCBI Taxonomy" id="124"/>
    <lineage>
        <taxon>Bacteria</taxon>
        <taxon>Pseudomonadati</taxon>
        <taxon>Planctomycetota</taxon>
        <taxon>Planctomycetia</taxon>
        <taxon>Pirellulales</taxon>
        <taxon>Pirellulaceae</taxon>
        <taxon>Blastopirellula</taxon>
    </lineage>
</organism>
<protein>
    <submittedName>
        <fullName evidence="1">Uncharacterized protein</fullName>
    </submittedName>
</protein>
<dbReference type="Proteomes" id="UP000237819">
    <property type="component" value="Unassembled WGS sequence"/>
</dbReference>
<sequence length="165" mass="18471">MHDLNHPKVKPFTREIASALSIDQSFTDFVFAKNRPDCFQYWVEDVNGGWTCYVPDEFDAAYPLWSTNADQTVILVSDSAMAFGKGWHDNPEMEMISATPQGLLTYLVIQLAESGSPDAELRQAADFCGYKYLDDLLAFIDLPTPDSTWSEVTRQFIAAIDAKAS</sequence>
<dbReference type="AlphaFoldDB" id="A0A2S8GMW7"/>
<comment type="caution">
    <text evidence="1">The sequence shown here is derived from an EMBL/GenBank/DDBJ whole genome shotgun (WGS) entry which is preliminary data.</text>
</comment>
<name>A0A2S8GMW7_9BACT</name>
<dbReference type="RefSeq" id="WP_105335794.1">
    <property type="nucleotide sequence ID" value="NZ_PUHZ01000013.1"/>
</dbReference>
<dbReference type="OrthoDB" id="298503at2"/>
<evidence type="ECO:0000313" key="2">
    <source>
        <dbReference type="Proteomes" id="UP000237819"/>
    </source>
</evidence>
<reference evidence="1 2" key="1">
    <citation type="submission" date="2018-02" db="EMBL/GenBank/DDBJ databases">
        <title>Comparative genomes isolates from brazilian mangrove.</title>
        <authorList>
            <person name="Araujo J.E."/>
            <person name="Taketani R.G."/>
            <person name="Silva M.C.P."/>
            <person name="Loureco M.V."/>
            <person name="Andreote F.D."/>
        </authorList>
    </citation>
    <scope>NUCLEOTIDE SEQUENCE [LARGE SCALE GENOMIC DNA]</scope>
    <source>
        <strain evidence="1 2">Nap-Phe MGV</strain>
    </source>
</reference>
<accession>A0A2S8GMW7</accession>
<evidence type="ECO:0000313" key="1">
    <source>
        <dbReference type="EMBL" id="PQO45770.1"/>
    </source>
</evidence>